<dbReference type="KEGG" id="bman:114242916"/>
<organism evidence="1 2">
    <name type="scientific">Bombyx mandarina</name>
    <name type="common">Wild silk moth</name>
    <name type="synonym">Wild silkworm</name>
    <dbReference type="NCBI Taxonomy" id="7092"/>
    <lineage>
        <taxon>Eukaryota</taxon>
        <taxon>Metazoa</taxon>
        <taxon>Ecdysozoa</taxon>
        <taxon>Arthropoda</taxon>
        <taxon>Hexapoda</taxon>
        <taxon>Insecta</taxon>
        <taxon>Pterygota</taxon>
        <taxon>Neoptera</taxon>
        <taxon>Endopterygota</taxon>
        <taxon>Lepidoptera</taxon>
        <taxon>Glossata</taxon>
        <taxon>Ditrysia</taxon>
        <taxon>Bombycoidea</taxon>
        <taxon>Bombycidae</taxon>
        <taxon>Bombycinae</taxon>
        <taxon>Bombyx</taxon>
    </lineage>
</organism>
<evidence type="ECO:0000313" key="1">
    <source>
        <dbReference type="Proteomes" id="UP000504629"/>
    </source>
</evidence>
<dbReference type="GeneID" id="114242916"/>
<name>A0A6J2JL59_BOMMA</name>
<accession>A0A6J2JL59</accession>
<gene>
    <name evidence="2" type="primary">LOC114242916</name>
</gene>
<protein>
    <submittedName>
        <fullName evidence="2">Uncharacterized protein LOC114242916</fullName>
    </submittedName>
</protein>
<proteinExistence type="predicted"/>
<keyword evidence="1" id="KW-1185">Reference proteome</keyword>
<dbReference type="Proteomes" id="UP000504629">
    <property type="component" value="Unplaced"/>
</dbReference>
<dbReference type="RefSeq" id="XP_028030028.1">
    <property type="nucleotide sequence ID" value="XM_028174227.1"/>
</dbReference>
<sequence>MPVLWESSLRPMYIRTVWVDGFRHAILSHDDPCLIKLKRRRPHSSASCSKPDKSGSRLSNHSDLNECLRKFNYVIRNDKILEKRKSESNEVAIEKLNLSDVEQDSDDEFILKASPQPLNDFTGGPSYESGPDMKSIRLNKTARTELKENTDLSDRVLQWLDLAGKVDLLAPENAERMSQPRHSCPELQRRNHNLTKSRTVIDIRKVDSPKTEGPKAQQTTIIDRHHFCVTTTTANTIENYARQSRNNKITPRNDATAKTKDKKSKDIKANVVETRLKMVNERNAIQKQYVELINKKLIPNVDKKIKKQVHIFMPDVPKRNVADGSGLSESLLSQASLKTLKH</sequence>
<evidence type="ECO:0000313" key="2">
    <source>
        <dbReference type="RefSeq" id="XP_028030028.1"/>
    </source>
</evidence>
<dbReference type="OrthoDB" id="6735508at2759"/>
<dbReference type="AlphaFoldDB" id="A0A6J2JL59"/>
<reference evidence="2" key="1">
    <citation type="submission" date="2025-08" db="UniProtKB">
        <authorList>
            <consortium name="RefSeq"/>
        </authorList>
    </citation>
    <scope>IDENTIFICATION</scope>
    <source>
        <tissue evidence="2">Silk gland</tissue>
    </source>
</reference>